<dbReference type="EMBL" id="CAADFN010000059">
    <property type="protein sequence ID" value="VFK19542.1"/>
    <property type="molecule type" value="Genomic_DNA"/>
</dbReference>
<gene>
    <name evidence="1" type="ORF">BECKLFY1418C_GA0070996_105915</name>
</gene>
<proteinExistence type="predicted"/>
<accession>A0A450WR70</accession>
<protein>
    <submittedName>
        <fullName evidence="1">Uncharacterized protein</fullName>
    </submittedName>
</protein>
<dbReference type="AlphaFoldDB" id="A0A450WR70"/>
<reference evidence="1" key="1">
    <citation type="submission" date="2019-02" db="EMBL/GenBank/DDBJ databases">
        <authorList>
            <person name="Gruber-Vodicka R. H."/>
            <person name="Seah K. B. B."/>
        </authorList>
    </citation>
    <scope>NUCLEOTIDE SEQUENCE</scope>
    <source>
        <strain evidence="1">BECK_BY7</strain>
    </source>
</reference>
<sequence>MITRGLFGLARRIERKVNEETELYSISEMLQLDRVRPEKDYSGKTMVELDNT</sequence>
<evidence type="ECO:0000313" key="1">
    <source>
        <dbReference type="EMBL" id="VFK19542.1"/>
    </source>
</evidence>
<organism evidence="1">
    <name type="scientific">Candidatus Kentrum sp. LFY</name>
    <dbReference type="NCBI Taxonomy" id="2126342"/>
    <lineage>
        <taxon>Bacteria</taxon>
        <taxon>Pseudomonadati</taxon>
        <taxon>Pseudomonadota</taxon>
        <taxon>Gammaproteobacteria</taxon>
        <taxon>Candidatus Kentrum</taxon>
    </lineage>
</organism>
<name>A0A450WR70_9GAMM</name>